<evidence type="ECO:0000259" key="6">
    <source>
        <dbReference type="Pfam" id="PF07730"/>
    </source>
</evidence>
<feature type="transmembrane region" description="Helical" evidence="4">
    <location>
        <begin position="88"/>
        <end position="118"/>
    </location>
</feature>
<dbReference type="Gene3D" id="3.30.565.10">
    <property type="entry name" value="Histidine kinase-like ATPase, C-terminal domain"/>
    <property type="match status" value="1"/>
</dbReference>
<keyword evidence="1" id="KW-0808">Transferase</keyword>
<feature type="transmembrane region" description="Helical" evidence="4">
    <location>
        <begin position="47"/>
        <end position="68"/>
    </location>
</feature>
<dbReference type="Pfam" id="PF02518">
    <property type="entry name" value="HATPase_c"/>
    <property type="match status" value="1"/>
</dbReference>
<organism evidence="7 8">
    <name type="scientific">Ornithinicoccus hortensis</name>
    <dbReference type="NCBI Taxonomy" id="82346"/>
    <lineage>
        <taxon>Bacteria</taxon>
        <taxon>Bacillati</taxon>
        <taxon>Actinomycetota</taxon>
        <taxon>Actinomycetes</taxon>
        <taxon>Micrococcales</taxon>
        <taxon>Intrasporangiaceae</taxon>
        <taxon>Ornithinicoccus</taxon>
    </lineage>
</organism>
<evidence type="ECO:0000259" key="5">
    <source>
        <dbReference type="Pfam" id="PF02518"/>
    </source>
</evidence>
<dbReference type="Proteomes" id="UP000319516">
    <property type="component" value="Unassembled WGS sequence"/>
</dbReference>
<keyword evidence="4" id="KW-0812">Transmembrane</keyword>
<dbReference type="InterPro" id="IPR050482">
    <property type="entry name" value="Sensor_HK_TwoCompSys"/>
</dbReference>
<dbReference type="InterPro" id="IPR003594">
    <property type="entry name" value="HATPase_dom"/>
</dbReference>
<keyword evidence="2 7" id="KW-0418">Kinase</keyword>
<feature type="transmembrane region" description="Helical" evidence="4">
    <location>
        <begin position="125"/>
        <end position="143"/>
    </location>
</feature>
<keyword evidence="3" id="KW-0902">Two-component regulatory system</keyword>
<dbReference type="GO" id="GO:0016020">
    <property type="term" value="C:membrane"/>
    <property type="evidence" value="ECO:0007669"/>
    <property type="project" value="InterPro"/>
</dbReference>
<dbReference type="RefSeq" id="WP_141783762.1">
    <property type="nucleotide sequence ID" value="NZ_BAAAIK010000003.1"/>
</dbReference>
<proteinExistence type="predicted"/>
<gene>
    <name evidence="7" type="ORF">FB467_0580</name>
</gene>
<dbReference type="SUPFAM" id="SSF55874">
    <property type="entry name" value="ATPase domain of HSP90 chaperone/DNA topoisomerase II/histidine kinase"/>
    <property type="match status" value="1"/>
</dbReference>
<dbReference type="AlphaFoldDB" id="A0A542YN75"/>
<feature type="domain" description="Histidine kinase/HSP90-like ATPase" evidence="5">
    <location>
        <begin position="292"/>
        <end position="367"/>
    </location>
</feature>
<evidence type="ECO:0000256" key="1">
    <source>
        <dbReference type="ARBA" id="ARBA00022679"/>
    </source>
</evidence>
<comment type="caution">
    <text evidence="7">The sequence shown here is derived from an EMBL/GenBank/DDBJ whole genome shotgun (WGS) entry which is preliminary data.</text>
</comment>
<name>A0A542YN75_9MICO</name>
<keyword evidence="4" id="KW-0472">Membrane</keyword>
<accession>A0A542YN75</accession>
<dbReference type="PANTHER" id="PTHR24421">
    <property type="entry name" value="NITRATE/NITRITE SENSOR PROTEIN NARX-RELATED"/>
    <property type="match status" value="1"/>
</dbReference>
<dbReference type="GO" id="GO:0046983">
    <property type="term" value="F:protein dimerization activity"/>
    <property type="evidence" value="ECO:0007669"/>
    <property type="project" value="InterPro"/>
</dbReference>
<evidence type="ECO:0000313" key="7">
    <source>
        <dbReference type="EMBL" id="TQL49507.1"/>
    </source>
</evidence>
<keyword evidence="8" id="KW-1185">Reference proteome</keyword>
<dbReference type="InterPro" id="IPR036890">
    <property type="entry name" value="HATPase_C_sf"/>
</dbReference>
<dbReference type="Gene3D" id="1.20.5.1930">
    <property type="match status" value="1"/>
</dbReference>
<dbReference type="EMBL" id="VFOP01000001">
    <property type="protein sequence ID" value="TQL49507.1"/>
    <property type="molecule type" value="Genomic_DNA"/>
</dbReference>
<evidence type="ECO:0000256" key="2">
    <source>
        <dbReference type="ARBA" id="ARBA00022777"/>
    </source>
</evidence>
<feature type="domain" description="Signal transduction histidine kinase subgroup 3 dimerisation and phosphoacceptor" evidence="6">
    <location>
        <begin position="188"/>
        <end position="252"/>
    </location>
</feature>
<reference evidence="7 8" key="1">
    <citation type="submission" date="2019-06" db="EMBL/GenBank/DDBJ databases">
        <title>Sequencing the genomes of 1000 actinobacteria strains.</title>
        <authorList>
            <person name="Klenk H.-P."/>
        </authorList>
    </citation>
    <scope>NUCLEOTIDE SEQUENCE [LARGE SCALE GENOMIC DNA]</scope>
    <source>
        <strain evidence="7 8">DSM 12335</strain>
    </source>
</reference>
<feature type="transmembrane region" description="Helical" evidence="4">
    <location>
        <begin position="20"/>
        <end position="40"/>
    </location>
</feature>
<dbReference type="InterPro" id="IPR011712">
    <property type="entry name" value="Sig_transdc_His_kin_sub3_dim/P"/>
</dbReference>
<dbReference type="PANTHER" id="PTHR24421:SF63">
    <property type="entry name" value="SENSOR HISTIDINE KINASE DESK"/>
    <property type="match status" value="1"/>
</dbReference>
<dbReference type="Pfam" id="PF07730">
    <property type="entry name" value="HisKA_3"/>
    <property type="match status" value="1"/>
</dbReference>
<evidence type="ECO:0000256" key="3">
    <source>
        <dbReference type="ARBA" id="ARBA00023012"/>
    </source>
</evidence>
<dbReference type="OrthoDB" id="5241784at2"/>
<dbReference type="CDD" id="cd16917">
    <property type="entry name" value="HATPase_UhpB-NarQ-NarX-like"/>
    <property type="match status" value="1"/>
</dbReference>
<sequence>MTNDDDRPTPQAPEDPWEKFGWVMGAIWLVFLGFPIAASVTAPHDLVWRVLGVCLILAFAGVYVYGFIRISNAETWSQVTAFGWRYLAVLTGLVLATSAVIGLEALAMVTFIVAFGMFCLPLRTALTLAVASLVVPAVLLVGFREFGEYWFFLPIIGLVATATGLVRVLEQRQSEHQEVESELALVAERDRVARDVHDVLGHSLTVVTVKAELARRLVDVDPERAKAELDQIQSLTREALAEIRATIAGLRVARLADELESARSALGDAGITANLPSDPEVVDPRHRIVVAWVLREAITNVVRHSGAGQVTVTLGEDRLVVEDDGKGLGSRREGNGIRGVRERVEGAGGQLTVAGGDPRGTRLEVQL</sequence>
<protein>
    <submittedName>
        <fullName evidence="7">Two-component system sensor histidine kinase DesK</fullName>
    </submittedName>
</protein>
<feature type="transmembrane region" description="Helical" evidence="4">
    <location>
        <begin position="149"/>
        <end position="169"/>
    </location>
</feature>
<evidence type="ECO:0000313" key="8">
    <source>
        <dbReference type="Proteomes" id="UP000319516"/>
    </source>
</evidence>
<evidence type="ECO:0000256" key="4">
    <source>
        <dbReference type="SAM" id="Phobius"/>
    </source>
</evidence>
<keyword evidence="4" id="KW-1133">Transmembrane helix</keyword>
<dbReference type="GO" id="GO:0000155">
    <property type="term" value="F:phosphorelay sensor kinase activity"/>
    <property type="evidence" value="ECO:0007669"/>
    <property type="project" value="InterPro"/>
</dbReference>